<evidence type="ECO:0000313" key="3">
    <source>
        <dbReference type="Proteomes" id="UP000822688"/>
    </source>
</evidence>
<sequence>MVDNRRRLSTVGKRESKVLNVQPVWPITLQACGKYVYLKIAKGLQVEREKKDLISKMWEDIKFDVGAMHMQELRMGRFRQEYKLEVALTKHLNAMKASQETAPVPSTGEKEALGRKEEGEDLLHCMDKRQSACRGDSASGEGDQNSGHDHEGVGGEGW</sequence>
<protein>
    <submittedName>
        <fullName evidence="2">Uncharacterized protein</fullName>
    </submittedName>
</protein>
<dbReference type="Proteomes" id="UP000822688">
    <property type="component" value="Chromosome V"/>
</dbReference>
<evidence type="ECO:0000256" key="1">
    <source>
        <dbReference type="SAM" id="MobiDB-lite"/>
    </source>
</evidence>
<organism evidence="2 3">
    <name type="scientific">Ceratodon purpureus</name>
    <name type="common">Fire moss</name>
    <name type="synonym">Dicranum purpureum</name>
    <dbReference type="NCBI Taxonomy" id="3225"/>
    <lineage>
        <taxon>Eukaryota</taxon>
        <taxon>Viridiplantae</taxon>
        <taxon>Streptophyta</taxon>
        <taxon>Embryophyta</taxon>
        <taxon>Bryophyta</taxon>
        <taxon>Bryophytina</taxon>
        <taxon>Bryopsida</taxon>
        <taxon>Dicranidae</taxon>
        <taxon>Pseudoditrichales</taxon>
        <taxon>Ditrichaceae</taxon>
        <taxon>Ceratodon</taxon>
    </lineage>
</organism>
<feature type="compositionally biased region" description="Basic and acidic residues" evidence="1">
    <location>
        <begin position="108"/>
        <end position="130"/>
    </location>
</feature>
<reference evidence="2" key="1">
    <citation type="submission" date="2020-06" db="EMBL/GenBank/DDBJ databases">
        <title>WGS assembly of Ceratodon purpureus strain R40.</title>
        <authorList>
            <person name="Carey S.B."/>
            <person name="Jenkins J."/>
            <person name="Shu S."/>
            <person name="Lovell J.T."/>
            <person name="Sreedasyam A."/>
            <person name="Maumus F."/>
            <person name="Tiley G.P."/>
            <person name="Fernandez-Pozo N."/>
            <person name="Barry K."/>
            <person name="Chen C."/>
            <person name="Wang M."/>
            <person name="Lipzen A."/>
            <person name="Daum C."/>
            <person name="Saski C.A."/>
            <person name="Payton A.C."/>
            <person name="Mcbreen J.C."/>
            <person name="Conrad R.E."/>
            <person name="Kollar L.M."/>
            <person name="Olsson S."/>
            <person name="Huttunen S."/>
            <person name="Landis J.B."/>
            <person name="Wickett N.J."/>
            <person name="Johnson M.G."/>
            <person name="Rensing S.A."/>
            <person name="Grimwood J."/>
            <person name="Schmutz J."/>
            <person name="Mcdaniel S.F."/>
        </authorList>
    </citation>
    <scope>NUCLEOTIDE SEQUENCE</scope>
    <source>
        <strain evidence="2">R40</strain>
    </source>
</reference>
<feature type="compositionally biased region" description="Basic and acidic residues" evidence="1">
    <location>
        <begin position="146"/>
        <end position="158"/>
    </location>
</feature>
<evidence type="ECO:0000313" key="2">
    <source>
        <dbReference type="EMBL" id="KAG0571653.1"/>
    </source>
</evidence>
<feature type="region of interest" description="Disordered" evidence="1">
    <location>
        <begin position="96"/>
        <end position="158"/>
    </location>
</feature>
<accession>A0A8T0HLP5</accession>
<keyword evidence="3" id="KW-1185">Reference proteome</keyword>
<dbReference type="PROSITE" id="PS51257">
    <property type="entry name" value="PROKAR_LIPOPROTEIN"/>
    <property type="match status" value="1"/>
</dbReference>
<name>A0A8T0HLP5_CERPU</name>
<dbReference type="EMBL" id="CM026426">
    <property type="protein sequence ID" value="KAG0571654.1"/>
    <property type="molecule type" value="Genomic_DNA"/>
</dbReference>
<dbReference type="EMBL" id="CM026426">
    <property type="protein sequence ID" value="KAG0571653.1"/>
    <property type="molecule type" value="Genomic_DNA"/>
</dbReference>
<gene>
    <name evidence="2" type="ORF">KC19_VG031200</name>
</gene>
<proteinExistence type="predicted"/>
<dbReference type="AlphaFoldDB" id="A0A8T0HLP5"/>
<comment type="caution">
    <text evidence="2">The sequence shown here is derived from an EMBL/GenBank/DDBJ whole genome shotgun (WGS) entry which is preliminary data.</text>
</comment>